<dbReference type="InterPro" id="IPR000700">
    <property type="entry name" value="PAS-assoc_C"/>
</dbReference>
<evidence type="ECO:0000259" key="3">
    <source>
        <dbReference type="PROSITE" id="PS50883"/>
    </source>
</evidence>
<dbReference type="InterPro" id="IPR035919">
    <property type="entry name" value="EAL_sf"/>
</dbReference>
<proteinExistence type="predicted"/>
<reference evidence="5 6" key="1">
    <citation type="submission" date="2018-03" db="EMBL/GenBank/DDBJ databases">
        <title>Genome sequence of Clostridium vincentii DSM 10228.</title>
        <authorList>
            <person name="Poehlein A."/>
            <person name="Daniel R."/>
        </authorList>
    </citation>
    <scope>NUCLEOTIDE SEQUENCE [LARGE SCALE GENOMIC DNA]</scope>
    <source>
        <strain evidence="5 6">DSM 10228</strain>
    </source>
</reference>
<dbReference type="SUPFAM" id="SSF55785">
    <property type="entry name" value="PYP-like sensor domain (PAS domain)"/>
    <property type="match status" value="1"/>
</dbReference>
<evidence type="ECO:0000259" key="2">
    <source>
        <dbReference type="PROSITE" id="PS50113"/>
    </source>
</evidence>
<dbReference type="AlphaFoldDB" id="A0A2T0BIJ9"/>
<dbReference type="SUPFAM" id="SSF55073">
    <property type="entry name" value="Nucleotide cyclase"/>
    <property type="match status" value="1"/>
</dbReference>
<dbReference type="PROSITE" id="PS50887">
    <property type="entry name" value="GGDEF"/>
    <property type="match status" value="1"/>
</dbReference>
<feature type="domain" description="EAL" evidence="3">
    <location>
        <begin position="326"/>
        <end position="578"/>
    </location>
</feature>
<dbReference type="InterPro" id="IPR000014">
    <property type="entry name" value="PAS"/>
</dbReference>
<dbReference type="RefSeq" id="WP_106058677.1">
    <property type="nucleotide sequence ID" value="NZ_PVXQ01000005.1"/>
</dbReference>
<dbReference type="InterPro" id="IPR052155">
    <property type="entry name" value="Biofilm_reg_signaling"/>
</dbReference>
<dbReference type="PROSITE" id="PS50883">
    <property type="entry name" value="EAL"/>
    <property type="match status" value="1"/>
</dbReference>
<organism evidence="5 6">
    <name type="scientific">Clostridium vincentii</name>
    <dbReference type="NCBI Taxonomy" id="52704"/>
    <lineage>
        <taxon>Bacteria</taxon>
        <taxon>Bacillati</taxon>
        <taxon>Bacillota</taxon>
        <taxon>Clostridia</taxon>
        <taxon>Eubacteriales</taxon>
        <taxon>Clostridiaceae</taxon>
        <taxon>Clostridium</taxon>
    </lineage>
</organism>
<dbReference type="SMART" id="SM00052">
    <property type="entry name" value="EAL"/>
    <property type="match status" value="1"/>
</dbReference>
<dbReference type="InterPro" id="IPR000160">
    <property type="entry name" value="GGDEF_dom"/>
</dbReference>
<dbReference type="CDD" id="cd01948">
    <property type="entry name" value="EAL"/>
    <property type="match status" value="1"/>
</dbReference>
<dbReference type="Pfam" id="PF08448">
    <property type="entry name" value="PAS_4"/>
    <property type="match status" value="1"/>
</dbReference>
<feature type="domain" description="PAC" evidence="2">
    <location>
        <begin position="102"/>
        <end position="152"/>
    </location>
</feature>
<dbReference type="PANTHER" id="PTHR44757:SF2">
    <property type="entry name" value="BIOFILM ARCHITECTURE MAINTENANCE PROTEIN MBAA"/>
    <property type="match status" value="1"/>
</dbReference>
<dbReference type="InterPro" id="IPR001633">
    <property type="entry name" value="EAL_dom"/>
</dbReference>
<evidence type="ECO:0000313" key="6">
    <source>
        <dbReference type="Proteomes" id="UP000239471"/>
    </source>
</evidence>
<dbReference type="Proteomes" id="UP000239471">
    <property type="component" value="Unassembled WGS sequence"/>
</dbReference>
<dbReference type="Gene3D" id="3.30.450.20">
    <property type="entry name" value="PAS domain"/>
    <property type="match status" value="1"/>
</dbReference>
<name>A0A2T0BIJ9_9CLOT</name>
<dbReference type="NCBIfam" id="TIGR00229">
    <property type="entry name" value="sensory_box"/>
    <property type="match status" value="1"/>
</dbReference>
<dbReference type="CDD" id="cd01949">
    <property type="entry name" value="GGDEF"/>
    <property type="match status" value="1"/>
</dbReference>
<evidence type="ECO:0000259" key="4">
    <source>
        <dbReference type="PROSITE" id="PS50887"/>
    </source>
</evidence>
<dbReference type="SMART" id="SM00267">
    <property type="entry name" value="GGDEF"/>
    <property type="match status" value="1"/>
</dbReference>
<dbReference type="Gene3D" id="3.30.70.270">
    <property type="match status" value="1"/>
</dbReference>
<dbReference type="OrthoDB" id="9805474at2"/>
<gene>
    <name evidence="5" type="primary">cph2_3</name>
    <name evidence="5" type="ORF">CLVI_06380</name>
</gene>
<evidence type="ECO:0000313" key="5">
    <source>
        <dbReference type="EMBL" id="PRR83691.1"/>
    </source>
</evidence>
<evidence type="ECO:0000259" key="1">
    <source>
        <dbReference type="PROSITE" id="PS50112"/>
    </source>
</evidence>
<feature type="domain" description="PAS" evidence="1">
    <location>
        <begin position="30"/>
        <end position="101"/>
    </location>
</feature>
<dbReference type="PROSITE" id="PS50112">
    <property type="entry name" value="PAS"/>
    <property type="match status" value="1"/>
</dbReference>
<dbReference type="PANTHER" id="PTHR44757">
    <property type="entry name" value="DIGUANYLATE CYCLASE DGCP"/>
    <property type="match status" value="1"/>
</dbReference>
<dbReference type="Pfam" id="PF00990">
    <property type="entry name" value="GGDEF"/>
    <property type="match status" value="1"/>
</dbReference>
<keyword evidence="6" id="KW-1185">Reference proteome</keyword>
<dbReference type="SUPFAM" id="SSF141868">
    <property type="entry name" value="EAL domain-like"/>
    <property type="match status" value="1"/>
</dbReference>
<dbReference type="PROSITE" id="PS50113">
    <property type="entry name" value="PAC"/>
    <property type="match status" value="1"/>
</dbReference>
<dbReference type="InterPro" id="IPR029787">
    <property type="entry name" value="Nucleotide_cyclase"/>
</dbReference>
<dbReference type="Pfam" id="PF00563">
    <property type="entry name" value="EAL"/>
    <property type="match status" value="1"/>
</dbReference>
<dbReference type="InterPro" id="IPR043128">
    <property type="entry name" value="Rev_trsase/Diguanyl_cyclase"/>
</dbReference>
<dbReference type="InterPro" id="IPR013656">
    <property type="entry name" value="PAS_4"/>
</dbReference>
<comment type="caution">
    <text evidence="5">The sequence shown here is derived from an EMBL/GenBank/DDBJ whole genome shotgun (WGS) entry which is preliminary data.</text>
</comment>
<dbReference type="Gene3D" id="3.20.20.450">
    <property type="entry name" value="EAL domain"/>
    <property type="match status" value="1"/>
</dbReference>
<dbReference type="FunFam" id="3.30.70.270:FF:000001">
    <property type="entry name" value="Diguanylate cyclase domain protein"/>
    <property type="match status" value="1"/>
</dbReference>
<protein>
    <submittedName>
        <fullName evidence="5">Phytochrome-like protein cph2</fullName>
    </submittedName>
</protein>
<sequence length="578" mass="66151">MFTKLRGKIKSVINNLIDGSNSGNKLLELSEERYKTLIDNSKDIIYSCDKNGLFTAVNKQFLYLIKIHYYDIIGKKLSNLICKKDYYIKWEEAIQKVIKTEQMIDMEFKVDENAIYNVTISPVFDNKNNVVGITGTNYDITEIRKSESIIKHMAYYDNLTGLHNRAYFFDRLNKHIQISKEKSKKLVVIFIDIDDFKRINDSLGHTVGDELLKLVAKRLQLSIRKGDTIARISGDEFSIVINKIKNVNESIHIIEDILKVFEVPFNVQNSLINITISIGASVFPDDGKSAEELLRNSDIAMYKVKESGKNFYRYFDINMKNELLRKMKIETMLVNAVENEEFILHYQPQYDVRSKKICGLEALIRWNSSELGFLNPMEFIAISEEIGIISKIGEWVLNRACNFAKKINNEFGTNIVIAVNISPIQLRQGDFYNIVTKIIDKIGISPCNVELEITENICIDDFDYAINILKSLKKYGVRIALDDFGTGYSSLSYLKKLPIDMLKIDKSFVDEISIDGSQNDLTETIISLAHKLGMKALAEGVEDQFQYDYLEKSGIDIIQGYLLGKPMTESAIEKELSL</sequence>
<dbReference type="InterPro" id="IPR035965">
    <property type="entry name" value="PAS-like_dom_sf"/>
</dbReference>
<dbReference type="EMBL" id="PVXQ01000005">
    <property type="protein sequence ID" value="PRR83691.1"/>
    <property type="molecule type" value="Genomic_DNA"/>
</dbReference>
<dbReference type="NCBIfam" id="TIGR00254">
    <property type="entry name" value="GGDEF"/>
    <property type="match status" value="1"/>
</dbReference>
<feature type="domain" description="GGDEF" evidence="4">
    <location>
        <begin position="184"/>
        <end position="317"/>
    </location>
</feature>
<accession>A0A2T0BIJ9</accession>